<name>A0A3D8P4P2_9THEO</name>
<dbReference type="CDD" id="cd05913">
    <property type="entry name" value="PaaK"/>
    <property type="match status" value="1"/>
</dbReference>
<evidence type="ECO:0000256" key="7">
    <source>
        <dbReference type="ARBA" id="ARBA00061566"/>
    </source>
</evidence>
<comment type="function">
    <text evidence="11">Catalyzes the activation of phenylacetic acid (PA) to phenylacetyl-CoA (PA-CoA).</text>
</comment>
<dbReference type="InterPro" id="IPR042099">
    <property type="entry name" value="ANL_N_sf"/>
</dbReference>
<keyword evidence="5 11" id="KW-0547">Nucleotide-binding</keyword>
<dbReference type="GO" id="GO:0047475">
    <property type="term" value="F:phenylacetate-CoA ligase activity"/>
    <property type="evidence" value="ECO:0007669"/>
    <property type="project" value="UniProtKB-EC"/>
</dbReference>
<dbReference type="EMBL" id="QSLN01000002">
    <property type="protein sequence ID" value="RDV84186.1"/>
    <property type="molecule type" value="Genomic_DNA"/>
</dbReference>
<dbReference type="Gene3D" id="3.30.300.30">
    <property type="match status" value="1"/>
</dbReference>
<evidence type="ECO:0000256" key="11">
    <source>
        <dbReference type="PIRNR" id="PIRNR006444"/>
    </source>
</evidence>
<evidence type="ECO:0000256" key="6">
    <source>
        <dbReference type="ARBA" id="ARBA00060591"/>
    </source>
</evidence>
<feature type="domain" description="AMP-dependent ligase C-terminal" evidence="13">
    <location>
        <begin position="335"/>
        <end position="425"/>
    </location>
</feature>
<evidence type="ECO:0000256" key="3">
    <source>
        <dbReference type="ARBA" id="ARBA00022553"/>
    </source>
</evidence>
<protein>
    <recommendedName>
        <fullName evidence="9 11">Phenylacetate-coenzyme A ligase</fullName>
        <ecNumber evidence="8 11">6.2.1.30</ecNumber>
    </recommendedName>
    <alternativeName>
        <fullName evidence="10 11">Phenylacetyl-CoA ligase</fullName>
    </alternativeName>
</protein>
<dbReference type="PIRSF" id="PIRSF006444">
    <property type="entry name" value="PaaK"/>
    <property type="match status" value="1"/>
</dbReference>
<comment type="catalytic activity">
    <reaction evidence="11">
        <text>2-phenylacetate + ATP + CoA = phenylacetyl-CoA + AMP + diphosphate</text>
        <dbReference type="Rhea" id="RHEA:20956"/>
        <dbReference type="ChEBI" id="CHEBI:18401"/>
        <dbReference type="ChEBI" id="CHEBI:30616"/>
        <dbReference type="ChEBI" id="CHEBI:33019"/>
        <dbReference type="ChEBI" id="CHEBI:57287"/>
        <dbReference type="ChEBI" id="CHEBI:57390"/>
        <dbReference type="ChEBI" id="CHEBI:456215"/>
        <dbReference type="EC" id="6.2.1.30"/>
    </reaction>
</comment>
<comment type="subunit">
    <text evidence="1">Monomer.</text>
</comment>
<evidence type="ECO:0000256" key="9">
    <source>
        <dbReference type="ARBA" id="ARBA00068695"/>
    </source>
</evidence>
<evidence type="ECO:0000256" key="5">
    <source>
        <dbReference type="ARBA" id="ARBA00022741"/>
    </source>
</evidence>
<accession>A0A3D8P4P2</accession>
<keyword evidence="15" id="KW-1185">Reference proteome</keyword>
<evidence type="ECO:0000256" key="1">
    <source>
        <dbReference type="ARBA" id="ARBA00011245"/>
    </source>
</evidence>
<dbReference type="FunFam" id="3.40.50.12780:FF:000016">
    <property type="entry name" value="Phenylacetate-coenzyme A ligase"/>
    <property type="match status" value="1"/>
</dbReference>
<dbReference type="Proteomes" id="UP000256329">
    <property type="component" value="Unassembled WGS sequence"/>
</dbReference>
<evidence type="ECO:0000259" key="12">
    <source>
        <dbReference type="Pfam" id="PF00501"/>
    </source>
</evidence>
<dbReference type="PANTHER" id="PTHR43439:SF2">
    <property type="entry name" value="ENZYME, PUTATIVE (JCVI)-RELATED"/>
    <property type="match status" value="1"/>
</dbReference>
<evidence type="ECO:0000259" key="13">
    <source>
        <dbReference type="Pfam" id="PF14535"/>
    </source>
</evidence>
<comment type="caution">
    <text evidence="14">The sequence shown here is derived from an EMBL/GenBank/DDBJ whole genome shotgun (WGS) entry which is preliminary data.</text>
</comment>
<dbReference type="AlphaFoldDB" id="A0A3D8P4P2"/>
<keyword evidence="3" id="KW-0597">Phosphoprotein</keyword>
<dbReference type="Pfam" id="PF00501">
    <property type="entry name" value="AMP-binding"/>
    <property type="match status" value="1"/>
</dbReference>
<dbReference type="InterPro" id="IPR045851">
    <property type="entry name" value="AMP-bd_C_sf"/>
</dbReference>
<evidence type="ECO:0000256" key="4">
    <source>
        <dbReference type="ARBA" id="ARBA00022598"/>
    </source>
</evidence>
<dbReference type="InterPro" id="IPR000873">
    <property type="entry name" value="AMP-dep_synth/lig_dom"/>
</dbReference>
<feature type="domain" description="AMP-dependent synthetase/ligase" evidence="12">
    <location>
        <begin position="78"/>
        <end position="286"/>
    </location>
</feature>
<dbReference type="InterPro" id="IPR011880">
    <property type="entry name" value="PA_CoA_ligase"/>
</dbReference>
<dbReference type="EC" id="6.2.1.30" evidence="8 11"/>
<dbReference type="PANTHER" id="PTHR43439">
    <property type="entry name" value="PHENYLACETATE-COENZYME A LIGASE"/>
    <property type="match status" value="1"/>
</dbReference>
<keyword evidence="4 11" id="KW-0436">Ligase</keyword>
<dbReference type="SUPFAM" id="SSF56801">
    <property type="entry name" value="Acetyl-CoA synthetase-like"/>
    <property type="match status" value="1"/>
</dbReference>
<proteinExistence type="inferred from homology"/>
<dbReference type="RefSeq" id="WP_115791929.1">
    <property type="nucleotide sequence ID" value="NZ_QSLN01000002.1"/>
</dbReference>
<evidence type="ECO:0000313" key="15">
    <source>
        <dbReference type="Proteomes" id="UP000256329"/>
    </source>
</evidence>
<dbReference type="UniPathway" id="UPA00930"/>
<organism evidence="14 15">
    <name type="scientific">Ammonifex thiophilus</name>
    <dbReference type="NCBI Taxonomy" id="444093"/>
    <lineage>
        <taxon>Bacteria</taxon>
        <taxon>Bacillati</taxon>
        <taxon>Bacillota</taxon>
        <taxon>Clostridia</taxon>
        <taxon>Thermoanaerobacterales</taxon>
        <taxon>Thermoanaerobacteraceae</taxon>
        <taxon>Ammonifex</taxon>
    </lineage>
</organism>
<sequence>MSLPQRERLPLFDFQALHARQLPRLKACLQYAYERSPFYREKFRQAGIKPKEIQSLADFAHLPFTTKAELRAGYPLELMAAPEEEVVRIHSSSGTTGKPVIIPYTRQDVEVWTEMMVRCLKMAGVKRQDRVQITPGYGLWTAGIGFQAGVERLGAMAVPTGPGNTPKQIEMMLDLKTTVLIGTSSYGLLLAEEVSKRGLKGKIALRIGIFGSERWSEKMRRFIAEGLGIETFDIYGLTEVYGPGIAIDCPYHLGLHYWSDHLFFEIIDPEKGTPLPPGEEGELVITTLTKEGLPLIRYRTHDLTRLLPFICPCGSPFPLIDRIKGRTDDRIKIKGVNIYPGQLDGVLREVEGTGSEYQVILTREGVRDKMLIKIEGLPGYAPERVAESCRQAVKSRIGVTVEVEVVPLGSLPRSEKKTKRIFDYRED</sequence>
<evidence type="ECO:0000313" key="14">
    <source>
        <dbReference type="EMBL" id="RDV84186.1"/>
    </source>
</evidence>
<evidence type="ECO:0000256" key="10">
    <source>
        <dbReference type="ARBA" id="ARBA00075111"/>
    </source>
</evidence>
<comment type="similarity">
    <text evidence="7 11">Belongs to the phenylacetyl-CoA ligase family.</text>
</comment>
<dbReference type="InterPro" id="IPR051414">
    <property type="entry name" value="Adenylate-forming_Reductase"/>
</dbReference>
<keyword evidence="2" id="KW-0596">Phosphopantetheine</keyword>
<dbReference type="Gene3D" id="3.40.50.12780">
    <property type="entry name" value="N-terminal domain of ligase-like"/>
    <property type="match status" value="1"/>
</dbReference>
<dbReference type="Pfam" id="PF14535">
    <property type="entry name" value="AMP-binding_C_2"/>
    <property type="match status" value="1"/>
</dbReference>
<dbReference type="OrthoDB" id="580775at2"/>
<evidence type="ECO:0000256" key="2">
    <source>
        <dbReference type="ARBA" id="ARBA00022450"/>
    </source>
</evidence>
<gene>
    <name evidence="14" type="ORF">DXX99_02415</name>
</gene>
<comment type="pathway">
    <text evidence="6 11">Aromatic compound metabolism; phenylacetate degradation.</text>
</comment>
<reference evidence="14 15" key="1">
    <citation type="submission" date="2018-08" db="EMBL/GenBank/DDBJ databases">
        <title>Form III RuBisCO-mediated autotrophy in Thermodesulfobium bacteria.</title>
        <authorList>
            <person name="Toshchakov S.V."/>
            <person name="Kublanov I.V."/>
            <person name="Frolov E."/>
            <person name="Bonch-Osmolovskaya E.A."/>
            <person name="Tourova T.P."/>
            <person name="Chernych N.A."/>
            <person name="Lebedinsky A.V."/>
        </authorList>
    </citation>
    <scope>NUCLEOTIDE SEQUENCE [LARGE SCALE GENOMIC DNA]</scope>
    <source>
        <strain evidence="14 15">SR</strain>
    </source>
</reference>
<evidence type="ECO:0000256" key="8">
    <source>
        <dbReference type="ARBA" id="ARBA00066629"/>
    </source>
</evidence>
<dbReference type="GO" id="GO:0010124">
    <property type="term" value="P:phenylacetate catabolic process"/>
    <property type="evidence" value="ECO:0007669"/>
    <property type="project" value="UniProtKB-UniRule"/>
</dbReference>
<dbReference type="GO" id="GO:0000166">
    <property type="term" value="F:nucleotide binding"/>
    <property type="evidence" value="ECO:0007669"/>
    <property type="project" value="UniProtKB-KW"/>
</dbReference>
<dbReference type="InterPro" id="IPR028154">
    <property type="entry name" value="AMP-dep_Lig_C"/>
</dbReference>